<organism evidence="1">
    <name type="scientific">Catovirus CTV1</name>
    <dbReference type="NCBI Taxonomy" id="1977631"/>
    <lineage>
        <taxon>Viruses</taxon>
        <taxon>Varidnaviria</taxon>
        <taxon>Bamfordvirae</taxon>
        <taxon>Nucleocytoviricota</taxon>
        <taxon>Megaviricetes</taxon>
        <taxon>Imitervirales</taxon>
        <taxon>Mimiviridae</taxon>
        <taxon>Klosneuvirinae</taxon>
        <taxon>Catovirus</taxon>
    </lineage>
</organism>
<protein>
    <submittedName>
        <fullName evidence="1">Uncharacterized protein</fullName>
    </submittedName>
</protein>
<sequence>MTLYYYTMEVPFDSKNINDFFEILSENYSSKITIEILSENYSSKITIEIFQIMQFLQIPESEILGYVERNGINDSLSEYIYQEIDYPKKNIYLKHLSKKEVCKIFCHIARYLNCNSNNLTYMLLVNDMNADDSDEIIINRSINDIISLRRKQIILDNVYLEIKKNKVKIVCLNIKNLISKDGNIDVNIDVNNINIYDKEEDQVVYVLQIDENNIITNTDTENGEIKLSKYIFVYY</sequence>
<dbReference type="EMBL" id="KY684083">
    <property type="protein sequence ID" value="ARF08350.1"/>
    <property type="molecule type" value="Genomic_DNA"/>
</dbReference>
<reference evidence="1" key="1">
    <citation type="journal article" date="2017" name="Science">
        <title>Giant viruses with an expanded complement of translation system components.</title>
        <authorList>
            <person name="Schulz F."/>
            <person name="Yutin N."/>
            <person name="Ivanova N.N."/>
            <person name="Ortega D.R."/>
            <person name="Lee T.K."/>
            <person name="Vierheilig J."/>
            <person name="Daims H."/>
            <person name="Horn M."/>
            <person name="Wagner M."/>
            <person name="Jensen G.J."/>
            <person name="Kyrpides N.C."/>
            <person name="Koonin E.V."/>
            <person name="Woyke T."/>
        </authorList>
    </citation>
    <scope>NUCLEOTIDE SEQUENCE</scope>
    <source>
        <strain evidence="1">CTV1</strain>
    </source>
</reference>
<accession>A0A1V0S9F4</accession>
<name>A0A1V0S9F4_9VIRU</name>
<evidence type="ECO:0000313" key="1">
    <source>
        <dbReference type="EMBL" id="ARF08350.1"/>
    </source>
</evidence>
<proteinExistence type="predicted"/>
<gene>
    <name evidence="1" type="ORF">Catovirus_1_400</name>
</gene>